<dbReference type="PROSITE" id="PS00170">
    <property type="entry name" value="CSA_PPIASE_1"/>
    <property type="match status" value="1"/>
</dbReference>
<evidence type="ECO:0000313" key="5">
    <source>
        <dbReference type="EMBL" id="ABX02350.1"/>
    </source>
</evidence>
<dbReference type="Pfam" id="PF00160">
    <property type="entry name" value="Pro_isomerase"/>
    <property type="match status" value="1"/>
</dbReference>
<evidence type="ECO:0000256" key="1">
    <source>
        <dbReference type="ARBA" id="ARBA00013194"/>
    </source>
</evidence>
<feature type="domain" description="PPIase cyclophilin-type" evidence="4">
    <location>
        <begin position="1"/>
        <end position="161"/>
    </location>
</feature>
<dbReference type="InterPro" id="IPR024936">
    <property type="entry name" value="Cyclophilin-type_PPIase"/>
</dbReference>
<dbReference type="EC" id="5.2.1.8" evidence="1"/>
<dbReference type="GO" id="GO:0006457">
    <property type="term" value="P:protein folding"/>
    <property type="evidence" value="ECO:0007669"/>
    <property type="project" value="InterPro"/>
</dbReference>
<dbReference type="PRINTS" id="PR00153">
    <property type="entry name" value="CSAPPISMRASE"/>
</dbReference>
<dbReference type="InterPro" id="IPR044665">
    <property type="entry name" value="E_coli_cyclophilin_A-like"/>
</dbReference>
<proteinExistence type="predicted"/>
<keyword evidence="3 5" id="KW-0413">Isomerase</keyword>
<dbReference type="GO" id="GO:0003755">
    <property type="term" value="F:peptidyl-prolyl cis-trans isomerase activity"/>
    <property type="evidence" value="ECO:0007669"/>
    <property type="project" value="UniProtKB-KW"/>
</dbReference>
<sequence length="163" mass="18313">MIATIQTTLGTMKIELFKEKAPITVENFKKYAESGFYEGTIFHRVIKGFMIQGGGFTKDGIQKETFAPIKNEANNELSNKRGTIAMARTNIVDSATSQFFINTVDNMFLNYQNDSNYGYAVFGEMTEGFEVLDKIAAVKTGNRGYFADWPVDDVIIEKVTIEE</sequence>
<dbReference type="PhylomeDB" id="A9AAH7"/>
<dbReference type="STRING" id="444158.MmarC6_1538"/>
<dbReference type="KEGG" id="mmx:MmarC6_1538"/>
<dbReference type="InterPro" id="IPR020892">
    <property type="entry name" value="Cyclophilin-type_PPIase_CS"/>
</dbReference>
<name>A9AAH7_METM6</name>
<dbReference type="AlphaFoldDB" id="A9AAH7"/>
<dbReference type="SUPFAM" id="SSF50891">
    <property type="entry name" value="Cyclophilin-like"/>
    <property type="match status" value="1"/>
</dbReference>
<accession>A9AAH7</accession>
<dbReference type="InterPro" id="IPR002130">
    <property type="entry name" value="Cyclophilin-type_PPIase_dom"/>
</dbReference>
<dbReference type="EMBL" id="CP000867">
    <property type="protein sequence ID" value="ABX02350.1"/>
    <property type="molecule type" value="Genomic_DNA"/>
</dbReference>
<evidence type="ECO:0000256" key="3">
    <source>
        <dbReference type="ARBA" id="ARBA00023235"/>
    </source>
</evidence>
<evidence type="ECO:0000256" key="2">
    <source>
        <dbReference type="ARBA" id="ARBA00023110"/>
    </source>
</evidence>
<evidence type="ECO:0000259" key="4">
    <source>
        <dbReference type="PROSITE" id="PS50072"/>
    </source>
</evidence>
<dbReference type="InterPro" id="IPR029000">
    <property type="entry name" value="Cyclophilin-like_dom_sf"/>
</dbReference>
<dbReference type="PROSITE" id="PS50072">
    <property type="entry name" value="CSA_PPIASE_2"/>
    <property type="match status" value="1"/>
</dbReference>
<dbReference type="eggNOG" id="arCOG04767">
    <property type="taxonomic scope" value="Archaea"/>
</dbReference>
<reference evidence="5" key="1">
    <citation type="submission" date="2007-10" db="EMBL/GenBank/DDBJ databases">
        <title>Complete sequence of Methanococcus maripaludis C6.</title>
        <authorList>
            <consortium name="US DOE Joint Genome Institute"/>
            <person name="Copeland A."/>
            <person name="Lucas S."/>
            <person name="Lapidus A."/>
            <person name="Barry K."/>
            <person name="Glavina del Rio T."/>
            <person name="Dalin E."/>
            <person name="Tice H."/>
            <person name="Pitluck S."/>
            <person name="Clum A."/>
            <person name="Schmutz J."/>
            <person name="Larimer F."/>
            <person name="Land M."/>
            <person name="Hauser L."/>
            <person name="Kyrpides N."/>
            <person name="Mikhailova N."/>
            <person name="Sieprawska-Lupa M."/>
            <person name="Whitman W.B."/>
            <person name="Richardson P."/>
        </authorList>
    </citation>
    <scope>NUCLEOTIDE SEQUENCE [LARGE SCALE GENOMIC DNA]</scope>
    <source>
        <strain evidence="5">C6</strain>
    </source>
</reference>
<dbReference type="PIRSF" id="PIRSF001467">
    <property type="entry name" value="Peptidylpro_ismrse"/>
    <property type="match status" value="1"/>
</dbReference>
<dbReference type="Gene3D" id="2.40.100.10">
    <property type="entry name" value="Cyclophilin-like"/>
    <property type="match status" value="1"/>
</dbReference>
<keyword evidence="2" id="KW-0697">Rotamase</keyword>
<dbReference type="PANTHER" id="PTHR43246">
    <property type="entry name" value="PEPTIDYL-PROLYL CIS-TRANS ISOMERASE CYP38, CHLOROPLASTIC"/>
    <property type="match status" value="1"/>
</dbReference>
<dbReference type="OrthoDB" id="12184at2157"/>
<organism evidence="5">
    <name type="scientific">Methanococcus maripaludis (strain C6 / ATCC BAA-1332)</name>
    <dbReference type="NCBI Taxonomy" id="444158"/>
    <lineage>
        <taxon>Archaea</taxon>
        <taxon>Methanobacteriati</taxon>
        <taxon>Methanobacteriota</taxon>
        <taxon>Methanomada group</taxon>
        <taxon>Methanococci</taxon>
        <taxon>Methanococcales</taxon>
        <taxon>Methanococcaceae</taxon>
        <taxon>Methanococcus</taxon>
    </lineage>
</organism>
<protein>
    <recommendedName>
        <fullName evidence="1">peptidylprolyl isomerase</fullName>
        <ecNumber evidence="1">5.2.1.8</ecNumber>
    </recommendedName>
</protein>
<dbReference type="HOGENOM" id="CLU_012062_16_9_2"/>
<dbReference type="CDD" id="cd01920">
    <property type="entry name" value="cyclophilin_EcCYP_like"/>
    <property type="match status" value="1"/>
</dbReference>
<gene>
    <name evidence="5" type="ordered locus">MmarC6_1538</name>
</gene>